<evidence type="ECO:0000313" key="2">
    <source>
        <dbReference type="Proteomes" id="UP000250991"/>
    </source>
</evidence>
<gene>
    <name evidence="1" type="ORF">NCTC8009_04042</name>
</gene>
<dbReference type="Proteomes" id="UP000250991">
    <property type="component" value="Unassembled WGS sequence"/>
</dbReference>
<sequence>MLGAALDTVILTASEQGFSTDSVQLTQLRLLVVADLEKRGLQLAGSETHRLPETMPAMVALYRYTGNSRNWQRLARRNGISNPLFVPGGVSIEVINE</sequence>
<dbReference type="AlphaFoldDB" id="A0A2X3LX80"/>
<name>A0A2X3LX80_ECOLX</name>
<reference evidence="1 2" key="1">
    <citation type="submission" date="2018-06" db="EMBL/GenBank/DDBJ databases">
        <authorList>
            <consortium name="Pathogen Informatics"/>
            <person name="Doyle S."/>
        </authorList>
    </citation>
    <scope>NUCLEOTIDE SEQUENCE [LARGE SCALE GENOMIC DNA]</scope>
    <source>
        <strain evidence="1 2">NCTC8009</strain>
    </source>
</reference>
<dbReference type="EMBL" id="UARW01000010">
    <property type="protein sequence ID" value="SQD03549.1"/>
    <property type="molecule type" value="Genomic_DNA"/>
</dbReference>
<proteinExistence type="predicted"/>
<accession>A0A2X3LX80</accession>
<organism evidence="1 2">
    <name type="scientific">Escherichia coli</name>
    <dbReference type="NCBI Taxonomy" id="562"/>
    <lineage>
        <taxon>Bacteria</taxon>
        <taxon>Pseudomonadati</taxon>
        <taxon>Pseudomonadota</taxon>
        <taxon>Gammaproteobacteria</taxon>
        <taxon>Enterobacterales</taxon>
        <taxon>Enterobacteriaceae</taxon>
        <taxon>Escherichia</taxon>
    </lineage>
</organism>
<protein>
    <submittedName>
        <fullName evidence="1">Putative DNA circulation protein</fullName>
    </submittedName>
</protein>
<evidence type="ECO:0000313" key="1">
    <source>
        <dbReference type="EMBL" id="SQD03549.1"/>
    </source>
</evidence>